<dbReference type="Pfam" id="PF09835">
    <property type="entry name" value="DUF2062"/>
    <property type="match status" value="1"/>
</dbReference>
<reference evidence="3 4" key="1">
    <citation type="submission" date="2023-10" db="EMBL/GenBank/DDBJ databases">
        <title>Glaciecola aquimarina strain GGW-M5 nov., isolated from a coastal seawater.</title>
        <authorList>
            <person name="Bayburt H."/>
            <person name="Kim J.M."/>
            <person name="Choi B.J."/>
            <person name="Jeon C.O."/>
        </authorList>
    </citation>
    <scope>NUCLEOTIDE SEQUENCE [LARGE SCALE GENOMIC DNA]</scope>
    <source>
        <strain evidence="3 4">KCTC 32108</strain>
    </source>
</reference>
<sequence length="167" mass="18756">MGLLAKLLKALNSDASPWQLAFGFALGMIMGLTPFLGLHSLILLFIALFCRINISAFLVSWSIFSLIAVPLSSSFSAFGESMLLADGLQSIWTAFYNTYLGQLTQFYHTITLGSVIVALVLFPFCLLLSKRLVDKYRKSFMQWVNQLRIIQVIKGSGFYHIYQRLGE</sequence>
<protein>
    <submittedName>
        <fullName evidence="3">TIGR03546 family protein</fullName>
    </submittedName>
</protein>
<feature type="domain" description="DUF2062" evidence="2">
    <location>
        <begin position="7"/>
        <end position="139"/>
    </location>
</feature>
<keyword evidence="1" id="KW-0812">Transmembrane</keyword>
<dbReference type="InterPro" id="IPR019935">
    <property type="entry name" value="CHP03546"/>
</dbReference>
<proteinExistence type="predicted"/>
<evidence type="ECO:0000313" key="3">
    <source>
        <dbReference type="EMBL" id="MDU0353960.1"/>
    </source>
</evidence>
<feature type="transmembrane region" description="Helical" evidence="1">
    <location>
        <begin position="56"/>
        <end position="78"/>
    </location>
</feature>
<organism evidence="3 4">
    <name type="scientific">Paraglaciecola aquimarina</name>
    <dbReference type="NCBI Taxonomy" id="1235557"/>
    <lineage>
        <taxon>Bacteria</taxon>
        <taxon>Pseudomonadati</taxon>
        <taxon>Pseudomonadota</taxon>
        <taxon>Gammaproteobacteria</taxon>
        <taxon>Alteromonadales</taxon>
        <taxon>Alteromonadaceae</taxon>
        <taxon>Paraglaciecola</taxon>
    </lineage>
</organism>
<dbReference type="NCBIfam" id="TIGR03546">
    <property type="entry name" value="TIGR03546 family protein"/>
    <property type="match status" value="1"/>
</dbReference>
<evidence type="ECO:0000256" key="1">
    <source>
        <dbReference type="SAM" id="Phobius"/>
    </source>
</evidence>
<keyword evidence="4" id="KW-1185">Reference proteome</keyword>
<keyword evidence="1" id="KW-0472">Membrane</keyword>
<name>A0ABU3SVE0_9ALTE</name>
<dbReference type="EMBL" id="JAWDIO010000002">
    <property type="protein sequence ID" value="MDU0353960.1"/>
    <property type="molecule type" value="Genomic_DNA"/>
</dbReference>
<dbReference type="Proteomes" id="UP001247805">
    <property type="component" value="Unassembled WGS sequence"/>
</dbReference>
<dbReference type="InterPro" id="IPR018639">
    <property type="entry name" value="DUF2062"/>
</dbReference>
<accession>A0ABU3SVE0</accession>
<dbReference type="RefSeq" id="WP_316025594.1">
    <property type="nucleotide sequence ID" value="NZ_JAWDIO010000002.1"/>
</dbReference>
<evidence type="ECO:0000259" key="2">
    <source>
        <dbReference type="Pfam" id="PF09835"/>
    </source>
</evidence>
<gene>
    <name evidence="3" type="ORF">RS130_08470</name>
</gene>
<feature type="transmembrane region" description="Helical" evidence="1">
    <location>
        <begin position="106"/>
        <end position="128"/>
    </location>
</feature>
<comment type="caution">
    <text evidence="3">The sequence shown here is derived from an EMBL/GenBank/DDBJ whole genome shotgun (WGS) entry which is preliminary data.</text>
</comment>
<evidence type="ECO:0000313" key="4">
    <source>
        <dbReference type="Proteomes" id="UP001247805"/>
    </source>
</evidence>
<feature type="transmembrane region" description="Helical" evidence="1">
    <location>
        <begin position="20"/>
        <end position="49"/>
    </location>
</feature>
<keyword evidence="1" id="KW-1133">Transmembrane helix</keyword>